<dbReference type="InterPro" id="IPR011990">
    <property type="entry name" value="TPR-like_helical_dom_sf"/>
</dbReference>
<evidence type="ECO:0000259" key="2">
    <source>
        <dbReference type="Pfam" id="PF12770"/>
    </source>
</evidence>
<evidence type="ECO:0000313" key="3">
    <source>
        <dbReference type="EMBL" id="EKM60633.1"/>
    </source>
</evidence>
<feature type="domain" description="CHAT" evidence="2">
    <location>
        <begin position="751"/>
        <end position="965"/>
    </location>
</feature>
<name>K5W9J8_PHACS</name>
<dbReference type="SUPFAM" id="SSF48452">
    <property type="entry name" value="TPR-like"/>
    <property type="match status" value="1"/>
</dbReference>
<dbReference type="EMBL" id="JH930468">
    <property type="protein sequence ID" value="EKM60633.1"/>
    <property type="molecule type" value="Genomic_DNA"/>
</dbReference>
<protein>
    <recommendedName>
        <fullName evidence="2">CHAT domain-containing protein</fullName>
    </recommendedName>
</protein>
<gene>
    <name evidence="3" type="ORF">PHACADRAFT_189758</name>
</gene>
<dbReference type="Pfam" id="PF12770">
    <property type="entry name" value="CHAT"/>
    <property type="match status" value="1"/>
</dbReference>
<feature type="chain" id="PRO_5003885452" description="CHAT domain-containing protein" evidence="1">
    <location>
        <begin position="20"/>
        <end position="968"/>
    </location>
</feature>
<dbReference type="RefSeq" id="XP_007390081.1">
    <property type="nucleotide sequence ID" value="XM_007390019.1"/>
</dbReference>
<evidence type="ECO:0000313" key="4">
    <source>
        <dbReference type="Proteomes" id="UP000008370"/>
    </source>
</evidence>
<accession>K5W9J8</accession>
<dbReference type="InParanoid" id="K5W9J8"/>
<dbReference type="HOGENOM" id="CLU_001305_0_1_1"/>
<dbReference type="Proteomes" id="UP000008370">
    <property type="component" value="Unassembled WGS sequence"/>
</dbReference>
<dbReference type="KEGG" id="pco:PHACADRAFT_189758"/>
<dbReference type="Gene3D" id="1.25.40.10">
    <property type="entry name" value="Tetratricopeptide repeat domain"/>
    <property type="match status" value="2"/>
</dbReference>
<keyword evidence="4" id="KW-1185">Reference proteome</keyword>
<dbReference type="GeneID" id="18910633"/>
<dbReference type="AlphaFoldDB" id="K5W9J8"/>
<reference evidence="3 4" key="1">
    <citation type="journal article" date="2012" name="BMC Genomics">
        <title>Comparative genomics of the white-rot fungi, Phanerochaete carnosa and P. chrysosporium, to elucidate the genetic basis of the distinct wood types they colonize.</title>
        <authorList>
            <person name="Suzuki H."/>
            <person name="MacDonald J."/>
            <person name="Syed K."/>
            <person name="Salamov A."/>
            <person name="Hori C."/>
            <person name="Aerts A."/>
            <person name="Henrissat B."/>
            <person name="Wiebenga A."/>
            <person name="vanKuyk P.A."/>
            <person name="Barry K."/>
            <person name="Lindquist E."/>
            <person name="LaButti K."/>
            <person name="Lapidus A."/>
            <person name="Lucas S."/>
            <person name="Coutinho P."/>
            <person name="Gong Y."/>
            <person name="Samejima M."/>
            <person name="Mahadevan R."/>
            <person name="Abou-Zaid M."/>
            <person name="de Vries R.P."/>
            <person name="Igarashi K."/>
            <person name="Yadav J.S."/>
            <person name="Grigoriev I.V."/>
            <person name="Master E.R."/>
        </authorList>
    </citation>
    <scope>NUCLEOTIDE SEQUENCE [LARGE SCALE GENOMIC DNA]</scope>
    <source>
        <strain evidence="3 4">HHB-10118-sp</strain>
    </source>
</reference>
<dbReference type="OrthoDB" id="3261813at2759"/>
<sequence length="968" mass="108305">MPFRLTLLDTLSFALITRSTEEGRQEDLDAGIEHTNEALALCPPGHHGRPRLLINLAAARHTRFMAASRQEDIDDSVTSLREAVDLLSPGFTVRAVALSRLTDVLFSRLISYGALEDLEESIARGKEALAACGPWVPERATVLNILSYSLLDRFDRFQAREDLRGSVDYCYEALAHCPPGHLYRTSIMDRLANALKRRYRIGGNPEDLDYSIIYFKQVLQMATDPAESSTRLDSMLTLPTVLIARFHRTGQLDDIRDSVQYSYEALSLCPRGHPHRSRALYILSSSLFARFSWTERMEDMASCIPLFQEELSLHILQSPGRILSLYKLTVLLSLRNLDTEDPKVLKECMRHTEEALQLRPPDSFSHSSIIFILAMCSQLRYNQTRELENLNTAIDYSREVIFISPNRPFTQPCLTTHLNTGLLERYKVLGKLEDLDECIDRGYGILSSYPLELGSSGFQRLLFNLASALCCRYRITEHREDILNAIFYAKEDTLSESTHSHLDRLRAAMFWAQLAHAEHHSSTLDAYRMCLELLERNLTITPTLEMQHDVVRLQGSGSLSLDAAAYTISQGNLELAVELLEQGRALLWSQVRRLRTPLDQLAADESLKPLRDAFLETSRALDAISTSMSPFPEQLIVEEANDRFGPMLEAKRRLSAELDEVIKQIRTTLPDFLGLPSYNKLKVVSAEGPVIVVNHSKYRSDALIIGPGENLGCVELSDAFYEQAISWSNDLLKARQALSAAPKKYDRVLRRTLEELAELVVGPVSEKLKELGVEEGSQIWWCPTSVVSALPLHAAGPLMAPHSKHSKYKVYLQDMAAGRGRPIQRDSLLGVAPLDKSLQAMNDEVAVLRTSFAEDELTISVGSQCNREAVITGLTKSPWVHFACHGTLKPGEPFNSALLLSGGERLTLFDIIKAGLHNAKLAVLSACHTAEQTQDSAMDEALHLAAAMQFAGFRSVVGTMWQMKDVLS</sequence>
<organism evidence="3 4">
    <name type="scientific">Phanerochaete carnosa (strain HHB-10118-sp)</name>
    <name type="common">White-rot fungus</name>
    <name type="synonym">Peniophora carnosa</name>
    <dbReference type="NCBI Taxonomy" id="650164"/>
    <lineage>
        <taxon>Eukaryota</taxon>
        <taxon>Fungi</taxon>
        <taxon>Dikarya</taxon>
        <taxon>Basidiomycota</taxon>
        <taxon>Agaricomycotina</taxon>
        <taxon>Agaricomycetes</taxon>
        <taxon>Polyporales</taxon>
        <taxon>Phanerochaetaceae</taxon>
        <taxon>Phanerochaete</taxon>
    </lineage>
</organism>
<keyword evidence="1" id="KW-0732">Signal</keyword>
<proteinExistence type="predicted"/>
<feature type="signal peptide" evidence="1">
    <location>
        <begin position="1"/>
        <end position="19"/>
    </location>
</feature>
<dbReference type="InterPro" id="IPR024983">
    <property type="entry name" value="CHAT_dom"/>
</dbReference>
<evidence type="ECO:0000256" key="1">
    <source>
        <dbReference type="SAM" id="SignalP"/>
    </source>
</evidence>